<evidence type="ECO:0000259" key="2">
    <source>
        <dbReference type="PROSITE" id="PS50887"/>
    </source>
</evidence>
<dbReference type="SMART" id="SM00267">
    <property type="entry name" value="GGDEF"/>
    <property type="match status" value="1"/>
</dbReference>
<dbReference type="InterPro" id="IPR029787">
    <property type="entry name" value="Nucleotide_cyclase"/>
</dbReference>
<dbReference type="eggNOG" id="COG2199">
    <property type="taxonomic scope" value="Bacteria"/>
</dbReference>
<dbReference type="STRING" id="71657.SAMN02982996_00622"/>
<dbReference type="InterPro" id="IPR000014">
    <property type="entry name" value="PAS"/>
</dbReference>
<dbReference type="CDD" id="cd01949">
    <property type="entry name" value="GGDEF"/>
    <property type="match status" value="1"/>
</dbReference>
<evidence type="ECO:0000313" key="4">
    <source>
        <dbReference type="Proteomes" id="UP000187280"/>
    </source>
</evidence>
<dbReference type="PANTHER" id="PTHR44757">
    <property type="entry name" value="DIGUANYLATE CYCLASE DGCP"/>
    <property type="match status" value="1"/>
</dbReference>
<dbReference type="SUPFAM" id="SSF55073">
    <property type="entry name" value="Nucleotide cyclase"/>
    <property type="match status" value="1"/>
</dbReference>
<dbReference type="RefSeq" id="WP_051625484.1">
    <property type="nucleotide sequence ID" value="NZ_FNQS01000002.1"/>
</dbReference>
<keyword evidence="4" id="KW-1185">Reference proteome</keyword>
<dbReference type="Pfam" id="PF08447">
    <property type="entry name" value="PAS_3"/>
    <property type="match status" value="1"/>
</dbReference>
<dbReference type="InterPro" id="IPR035965">
    <property type="entry name" value="PAS-like_dom_sf"/>
</dbReference>
<dbReference type="SMART" id="SM00086">
    <property type="entry name" value="PAC"/>
    <property type="match status" value="1"/>
</dbReference>
<dbReference type="PROSITE" id="PS50113">
    <property type="entry name" value="PAC"/>
    <property type="match status" value="1"/>
</dbReference>
<feature type="domain" description="PAC" evidence="1">
    <location>
        <begin position="251"/>
        <end position="303"/>
    </location>
</feature>
<dbReference type="GeneID" id="97763552"/>
<dbReference type="InterPro" id="IPR000700">
    <property type="entry name" value="PAS-assoc_C"/>
</dbReference>
<evidence type="ECO:0000259" key="1">
    <source>
        <dbReference type="PROSITE" id="PS50113"/>
    </source>
</evidence>
<dbReference type="InterPro" id="IPR003018">
    <property type="entry name" value="GAF"/>
</dbReference>
<dbReference type="CDD" id="cd00130">
    <property type="entry name" value="PAS"/>
    <property type="match status" value="2"/>
</dbReference>
<accession>A0A1H3XEI9</accession>
<organism evidence="3 4">
    <name type="scientific">Lonsdalea quercina</name>
    <dbReference type="NCBI Taxonomy" id="71657"/>
    <lineage>
        <taxon>Bacteria</taxon>
        <taxon>Pseudomonadati</taxon>
        <taxon>Pseudomonadota</taxon>
        <taxon>Gammaproteobacteria</taxon>
        <taxon>Enterobacterales</taxon>
        <taxon>Pectobacteriaceae</taxon>
        <taxon>Lonsdalea</taxon>
    </lineage>
</organism>
<dbReference type="NCBIfam" id="TIGR00229">
    <property type="entry name" value="sensory_box"/>
    <property type="match status" value="1"/>
</dbReference>
<proteinExistence type="predicted"/>
<evidence type="ECO:0000313" key="3">
    <source>
        <dbReference type="EMBL" id="SDZ97817.1"/>
    </source>
</evidence>
<dbReference type="eggNOG" id="COG2203">
    <property type="taxonomic scope" value="Bacteria"/>
</dbReference>
<sequence length="616" mass="70903">MTPPLDAGAKEQRSALLRMMNILDTRPVEELERVTRITQSFFEVDSVVISLIDSDRQWSLSRRNFPYSETPLSISFCVHTVASNEPLIVSDARKDPRFSDNPMVTGKQQVRFHASYPLRSFYGIPLGALCLYHSQPIEFDSKKLEQLSDMAYVVQTYLQRVEMQAEAESTRDMLHRADYVNRQIFSQAAIGLVLMTPDKKPIRVNHTICKMMGYSEEALLQTTMESVTYHGDLELTRERYDHLLKMGHRNTTFQKRYCRMDGSLMWAMVSVALLYNPDGSQHGLLLAITDISNQKASEAALLTLSKELEQRVEQRTEELQHSHQFIQDITDNIPAMISCISPDNVFTFANRHLKLLLGSTGDEPINCSINTILRPKERKLFTPLLDKVRNDRRPLHIEHTVDLPSGERITYHTQMVPAEPPEQGVYVFSTDITDLTSLRDQLKFEANHDHLTGLPNRRAVISYLNQLAMKQRQSGLALLFFDLDNFKHYNDRYGHEFGDRVIKTFARILGQNTRPEDLIGRLSGDEFVMVRHEHHDMEHEVNELCRTLKERFQKPIRIRGQNILLSASVGIAILGKNDRLDVNHFIHQADTAMYQAKRQSIHSSRGYKHDVKNSDK</sequence>
<dbReference type="InterPro" id="IPR001610">
    <property type="entry name" value="PAC"/>
</dbReference>
<dbReference type="Pfam" id="PF08448">
    <property type="entry name" value="PAS_4"/>
    <property type="match status" value="1"/>
</dbReference>
<dbReference type="AlphaFoldDB" id="A0A1H3XEI9"/>
<reference evidence="3 4" key="1">
    <citation type="submission" date="2016-10" db="EMBL/GenBank/DDBJ databases">
        <authorList>
            <person name="de Groot N.N."/>
        </authorList>
    </citation>
    <scope>NUCLEOTIDE SEQUENCE [LARGE SCALE GENOMIC DNA]</scope>
    <source>
        <strain evidence="3 4">ATCC 29281</strain>
    </source>
</reference>
<dbReference type="SMART" id="SM00065">
    <property type="entry name" value="GAF"/>
    <property type="match status" value="1"/>
</dbReference>
<dbReference type="EMBL" id="FNQS01000002">
    <property type="protein sequence ID" value="SDZ97817.1"/>
    <property type="molecule type" value="Genomic_DNA"/>
</dbReference>
<dbReference type="InterPro" id="IPR000160">
    <property type="entry name" value="GGDEF_dom"/>
</dbReference>
<dbReference type="Pfam" id="PF01590">
    <property type="entry name" value="GAF"/>
    <property type="match status" value="1"/>
</dbReference>
<dbReference type="NCBIfam" id="TIGR00254">
    <property type="entry name" value="GGDEF"/>
    <property type="match status" value="1"/>
</dbReference>
<dbReference type="SUPFAM" id="SSF55785">
    <property type="entry name" value="PYP-like sensor domain (PAS domain)"/>
    <property type="match status" value="2"/>
</dbReference>
<dbReference type="Gene3D" id="3.30.450.20">
    <property type="entry name" value="PAS domain"/>
    <property type="match status" value="2"/>
</dbReference>
<dbReference type="InterPro" id="IPR029016">
    <property type="entry name" value="GAF-like_dom_sf"/>
</dbReference>
<dbReference type="InterPro" id="IPR013656">
    <property type="entry name" value="PAS_4"/>
</dbReference>
<dbReference type="PROSITE" id="PS50887">
    <property type="entry name" value="GGDEF"/>
    <property type="match status" value="1"/>
</dbReference>
<dbReference type="Pfam" id="PF00990">
    <property type="entry name" value="GGDEF"/>
    <property type="match status" value="1"/>
</dbReference>
<dbReference type="InterPro" id="IPR013655">
    <property type="entry name" value="PAS_fold_3"/>
</dbReference>
<dbReference type="SUPFAM" id="SSF55781">
    <property type="entry name" value="GAF domain-like"/>
    <property type="match status" value="1"/>
</dbReference>
<dbReference type="InterPro" id="IPR052155">
    <property type="entry name" value="Biofilm_reg_signaling"/>
</dbReference>
<dbReference type="PANTHER" id="PTHR44757:SF2">
    <property type="entry name" value="BIOFILM ARCHITECTURE MAINTENANCE PROTEIN MBAA"/>
    <property type="match status" value="1"/>
</dbReference>
<dbReference type="Proteomes" id="UP000187280">
    <property type="component" value="Unassembled WGS sequence"/>
</dbReference>
<feature type="domain" description="GGDEF" evidence="2">
    <location>
        <begin position="474"/>
        <end position="609"/>
    </location>
</feature>
<protein>
    <submittedName>
        <fullName evidence="3">PAS domain S-box-containing protein/diguanylate cyclase (GGDEF) domain-containing protein</fullName>
    </submittedName>
</protein>
<name>A0A1H3XEI9_9GAMM</name>
<dbReference type="SMART" id="SM00091">
    <property type="entry name" value="PAS"/>
    <property type="match status" value="2"/>
</dbReference>
<dbReference type="Gene3D" id="3.30.450.40">
    <property type="match status" value="1"/>
</dbReference>
<gene>
    <name evidence="3" type="ORF">SAMN02982996_00622</name>
</gene>
<dbReference type="Gene3D" id="3.30.70.270">
    <property type="match status" value="1"/>
</dbReference>
<dbReference type="InterPro" id="IPR043128">
    <property type="entry name" value="Rev_trsase/Diguanyl_cyclase"/>
</dbReference>